<sequence>MRTESEPTTAKSPETKPPRAAAPRPRPGPATPLRPMPVPPVARVESGPPAPGAETAPPGWEMMPGSVFAAGRYRLLERCGGSAETEFWRAHDTTLARDVALTVADLRGGDTSKGIADFFARTGRLSRVRSEALTPILDMIEVDGRAVVVAQWQASRPLDRTRAARPSDAAVSVTALARMVRDAHRDGGVVAVDEPGRVRVTDGGITYLAFPGVPAHATARQDVRGLGAVLSELLAGMHHTGPGRPLPPSAARPDLPAALSGVVVRAAGPAEVTAAEVVAALEAVTSPVIGPEFPSDATTPEAVDAAVPVAAESADPAPWPTWVWVALGTTLLVVLATIGWFVGVALLS</sequence>
<feature type="compositionally biased region" description="Pro residues" evidence="1">
    <location>
        <begin position="24"/>
        <end position="40"/>
    </location>
</feature>
<reference evidence="4" key="1">
    <citation type="journal article" date="2019" name="Int. J. Syst. Evol. Microbiol.">
        <title>The Global Catalogue of Microorganisms (GCM) 10K type strain sequencing project: providing services to taxonomists for standard genome sequencing and annotation.</title>
        <authorList>
            <consortium name="The Broad Institute Genomics Platform"/>
            <consortium name="The Broad Institute Genome Sequencing Center for Infectious Disease"/>
            <person name="Wu L."/>
            <person name="Ma J."/>
        </authorList>
    </citation>
    <scope>NUCLEOTIDE SEQUENCE [LARGE SCALE GENOMIC DNA]</scope>
    <source>
        <strain evidence="4">JCM 32206</strain>
    </source>
</reference>
<feature type="compositionally biased region" description="Polar residues" evidence="1">
    <location>
        <begin position="1"/>
        <end position="12"/>
    </location>
</feature>
<gene>
    <name evidence="3" type="ORF">GCM10023094_50170</name>
</gene>
<evidence type="ECO:0000256" key="2">
    <source>
        <dbReference type="SAM" id="Phobius"/>
    </source>
</evidence>
<feature type="transmembrane region" description="Helical" evidence="2">
    <location>
        <begin position="322"/>
        <end position="347"/>
    </location>
</feature>
<proteinExistence type="predicted"/>
<dbReference type="Gene3D" id="3.30.200.20">
    <property type="entry name" value="Phosphorylase Kinase, domain 1"/>
    <property type="match status" value="1"/>
</dbReference>
<organism evidence="3 4">
    <name type="scientific">Rhodococcus olei</name>
    <dbReference type="NCBI Taxonomy" id="2161675"/>
    <lineage>
        <taxon>Bacteria</taxon>
        <taxon>Bacillati</taxon>
        <taxon>Actinomycetota</taxon>
        <taxon>Actinomycetes</taxon>
        <taxon>Mycobacteriales</taxon>
        <taxon>Nocardiaceae</taxon>
        <taxon>Rhodococcus</taxon>
    </lineage>
</organism>
<feature type="region of interest" description="Disordered" evidence="1">
    <location>
        <begin position="1"/>
        <end position="63"/>
    </location>
</feature>
<comment type="caution">
    <text evidence="3">The sequence shown here is derived from an EMBL/GenBank/DDBJ whole genome shotgun (WGS) entry which is preliminary data.</text>
</comment>
<keyword evidence="4" id="KW-1185">Reference proteome</keyword>
<evidence type="ECO:0008006" key="5">
    <source>
        <dbReference type="Google" id="ProtNLM"/>
    </source>
</evidence>
<dbReference type="RefSeq" id="WP_345352082.1">
    <property type="nucleotide sequence ID" value="NZ_BAABFB010000075.1"/>
</dbReference>
<keyword evidence="2" id="KW-0472">Membrane</keyword>
<dbReference type="EMBL" id="BAABFB010000075">
    <property type="protein sequence ID" value="GAA4489112.1"/>
    <property type="molecule type" value="Genomic_DNA"/>
</dbReference>
<evidence type="ECO:0000313" key="4">
    <source>
        <dbReference type="Proteomes" id="UP001501183"/>
    </source>
</evidence>
<dbReference type="Gene3D" id="1.10.510.10">
    <property type="entry name" value="Transferase(Phosphotransferase) domain 1"/>
    <property type="match status" value="1"/>
</dbReference>
<keyword evidence="2" id="KW-0812">Transmembrane</keyword>
<evidence type="ECO:0000313" key="3">
    <source>
        <dbReference type="EMBL" id="GAA4489112.1"/>
    </source>
</evidence>
<evidence type="ECO:0000256" key="1">
    <source>
        <dbReference type="SAM" id="MobiDB-lite"/>
    </source>
</evidence>
<accession>A0ABP8PKD4</accession>
<protein>
    <recommendedName>
        <fullName evidence="5">Serine/threonine protein kinase</fullName>
    </recommendedName>
</protein>
<dbReference type="Proteomes" id="UP001501183">
    <property type="component" value="Unassembled WGS sequence"/>
</dbReference>
<name>A0ABP8PKD4_9NOCA</name>
<keyword evidence="2" id="KW-1133">Transmembrane helix</keyword>